<dbReference type="GO" id="GO:0016787">
    <property type="term" value="F:hydrolase activity"/>
    <property type="evidence" value="ECO:0007669"/>
    <property type="project" value="UniProtKB-KW"/>
</dbReference>
<dbReference type="AlphaFoldDB" id="W6XN66"/>
<proteinExistence type="predicted"/>
<name>W6XN66_COCC2</name>
<keyword evidence="3" id="KW-1185">Reference proteome</keyword>
<reference evidence="2 3" key="1">
    <citation type="journal article" date="2013" name="PLoS Genet.">
        <title>Comparative genome structure, secondary metabolite, and effector coding capacity across Cochliobolus pathogens.</title>
        <authorList>
            <person name="Condon B.J."/>
            <person name="Leng Y."/>
            <person name="Wu D."/>
            <person name="Bushley K.E."/>
            <person name="Ohm R.A."/>
            <person name="Otillar R."/>
            <person name="Martin J."/>
            <person name="Schackwitz W."/>
            <person name="Grimwood J."/>
            <person name="MohdZainudin N."/>
            <person name="Xue C."/>
            <person name="Wang R."/>
            <person name="Manning V.A."/>
            <person name="Dhillon B."/>
            <person name="Tu Z.J."/>
            <person name="Steffenson B.J."/>
            <person name="Salamov A."/>
            <person name="Sun H."/>
            <person name="Lowry S."/>
            <person name="LaButti K."/>
            <person name="Han J."/>
            <person name="Copeland A."/>
            <person name="Lindquist E."/>
            <person name="Barry K."/>
            <person name="Schmutz J."/>
            <person name="Baker S.E."/>
            <person name="Ciuffetti L.M."/>
            <person name="Grigoriev I.V."/>
            <person name="Zhong S."/>
            <person name="Turgeon B.G."/>
        </authorList>
    </citation>
    <scope>NUCLEOTIDE SEQUENCE [LARGE SCALE GENOMIC DNA]</scope>
    <source>
        <strain evidence="2 3">26-R-13</strain>
    </source>
</reference>
<accession>W6XN66</accession>
<dbReference type="EMBL" id="KI964791">
    <property type="protein sequence ID" value="EUC28732.1"/>
    <property type="molecule type" value="Genomic_DNA"/>
</dbReference>
<gene>
    <name evidence="2" type="ORF">COCCADRAFT_30075</name>
</gene>
<dbReference type="Proteomes" id="UP000053841">
    <property type="component" value="Unassembled WGS sequence"/>
</dbReference>
<dbReference type="SUPFAM" id="SSF56601">
    <property type="entry name" value="beta-lactamase/transpeptidase-like"/>
    <property type="match status" value="1"/>
</dbReference>
<sequence>MVEKGLIGLDDDVTETLPDLASLEVLDGGEPIDGIPTTKPRKTKITLSVARWAVNTGLSNTTLDSTQISMKKCPLAFEPGSSCSYGAGIDWAGELVRLLTIRSSSENDMIPTYSRNENGMLQPQAFPVPLEPEREIAGHEIWSTVSNYAKLLGALLDGGSLVLGQELVDEIFTPQETNTNALNSTIQGPYKPALGPLIPASETVHHGLAGLINVSDFPGRRKSGTLQWSGMPNLFWVSFFAFNFSDSYCNLRFLKVQANEVLMD</sequence>
<organism evidence="2 3">
    <name type="scientific">Cochliobolus carbonum (strain 26-R-13)</name>
    <name type="common">Maize leaf spot fungus</name>
    <name type="synonym">Bipolaris zeicola</name>
    <dbReference type="NCBI Taxonomy" id="930089"/>
    <lineage>
        <taxon>Eukaryota</taxon>
        <taxon>Fungi</taxon>
        <taxon>Dikarya</taxon>
        <taxon>Ascomycota</taxon>
        <taxon>Pezizomycotina</taxon>
        <taxon>Dothideomycetes</taxon>
        <taxon>Pleosporomycetidae</taxon>
        <taxon>Pleosporales</taxon>
        <taxon>Pleosporineae</taxon>
        <taxon>Pleosporaceae</taxon>
        <taxon>Bipolaris</taxon>
    </lineage>
</organism>
<dbReference type="InterPro" id="IPR012338">
    <property type="entry name" value="Beta-lactam/transpept-like"/>
</dbReference>
<dbReference type="STRING" id="930089.W6XN66"/>
<evidence type="ECO:0000256" key="1">
    <source>
        <dbReference type="ARBA" id="ARBA00022801"/>
    </source>
</evidence>
<evidence type="ECO:0008006" key="4">
    <source>
        <dbReference type="Google" id="ProtNLM"/>
    </source>
</evidence>
<dbReference type="RefSeq" id="XP_007716970.1">
    <property type="nucleotide sequence ID" value="XM_007718780.1"/>
</dbReference>
<dbReference type="Gene3D" id="3.40.710.10">
    <property type="entry name" value="DD-peptidase/beta-lactamase superfamily"/>
    <property type="match status" value="2"/>
</dbReference>
<dbReference type="HOGENOM" id="CLU_1170481_0_0_1"/>
<dbReference type="InterPro" id="IPR050789">
    <property type="entry name" value="Diverse_Enzym_Activities"/>
</dbReference>
<dbReference type="KEGG" id="bze:COCCADRAFT_30075"/>
<dbReference type="GeneID" id="19146684"/>
<protein>
    <recommendedName>
        <fullName evidence="4">Beta-lactamase-related domain-containing protein</fullName>
    </recommendedName>
</protein>
<dbReference type="PANTHER" id="PTHR43283">
    <property type="entry name" value="BETA-LACTAMASE-RELATED"/>
    <property type="match status" value="1"/>
</dbReference>
<keyword evidence="1" id="KW-0378">Hydrolase</keyword>
<evidence type="ECO:0000313" key="3">
    <source>
        <dbReference type="Proteomes" id="UP000053841"/>
    </source>
</evidence>
<dbReference type="PANTHER" id="PTHR43283:SF17">
    <property type="entry name" value="(LOVD), PUTATIVE (AFU_ORTHOLOGUE AFUA_5G00920)-RELATED"/>
    <property type="match status" value="1"/>
</dbReference>
<dbReference type="OrthoDB" id="428260at2759"/>
<evidence type="ECO:0000313" key="2">
    <source>
        <dbReference type="EMBL" id="EUC28732.1"/>
    </source>
</evidence>